<dbReference type="OrthoDB" id="9762614at2"/>
<sequence length="96" mass="9949">MPDGGLGWGELREWRGFRTGEGPAGPGGAAPLPHHRLAGRPLVGGRPAAYVCRHFVCDGPTAEAKVLAESLVVAVGRPVRHPRAALSCRGPDPPTA</sequence>
<keyword evidence="2" id="KW-1185">Reference proteome</keyword>
<evidence type="ECO:0000313" key="2">
    <source>
        <dbReference type="Proteomes" id="UP000305778"/>
    </source>
</evidence>
<accession>A0A4U0STG0</accession>
<organism evidence="1 2">
    <name type="scientific">Actinacidiphila oryziradicis</name>
    <dbReference type="NCBI Taxonomy" id="2571141"/>
    <lineage>
        <taxon>Bacteria</taxon>
        <taxon>Bacillati</taxon>
        <taxon>Actinomycetota</taxon>
        <taxon>Actinomycetes</taxon>
        <taxon>Kitasatosporales</taxon>
        <taxon>Streptomycetaceae</taxon>
        <taxon>Actinacidiphila</taxon>
    </lineage>
</organism>
<protein>
    <submittedName>
        <fullName evidence="1">Uncharacterized protein</fullName>
    </submittedName>
</protein>
<gene>
    <name evidence="1" type="ORF">FCI23_00925</name>
</gene>
<name>A0A4U0STG0_9ACTN</name>
<proteinExistence type="predicted"/>
<dbReference type="Proteomes" id="UP000305778">
    <property type="component" value="Unassembled WGS sequence"/>
</dbReference>
<dbReference type="AlphaFoldDB" id="A0A4U0STG0"/>
<comment type="caution">
    <text evidence="1">The sequence shown here is derived from an EMBL/GenBank/DDBJ whole genome shotgun (WGS) entry which is preliminary data.</text>
</comment>
<dbReference type="EMBL" id="SUMC01000001">
    <property type="protein sequence ID" value="TKA13316.1"/>
    <property type="molecule type" value="Genomic_DNA"/>
</dbReference>
<reference evidence="1 2" key="1">
    <citation type="submission" date="2019-04" db="EMBL/GenBank/DDBJ databases">
        <title>Streptomyces oryziradicis sp. nov., a novel actinomycete isolated from rhizosphere soil of rice (Oryza sativa L.).</title>
        <authorList>
            <person name="Li C."/>
        </authorList>
    </citation>
    <scope>NUCLEOTIDE SEQUENCE [LARGE SCALE GENOMIC DNA]</scope>
    <source>
        <strain evidence="1 2">NEAU-C40</strain>
    </source>
</reference>
<evidence type="ECO:0000313" key="1">
    <source>
        <dbReference type="EMBL" id="TKA13316.1"/>
    </source>
</evidence>